<dbReference type="EMBL" id="CABFOC020000035">
    <property type="protein sequence ID" value="CAH0049643.1"/>
    <property type="molecule type" value="Genomic_DNA"/>
</dbReference>
<evidence type="ECO:0000313" key="3">
    <source>
        <dbReference type="Proteomes" id="UP000775872"/>
    </source>
</evidence>
<keyword evidence="3" id="KW-1185">Reference proteome</keyword>
<feature type="compositionally biased region" description="Basic and acidic residues" evidence="1">
    <location>
        <begin position="1001"/>
        <end position="1012"/>
    </location>
</feature>
<feature type="region of interest" description="Disordered" evidence="1">
    <location>
        <begin position="539"/>
        <end position="568"/>
    </location>
</feature>
<evidence type="ECO:0000313" key="2">
    <source>
        <dbReference type="EMBL" id="CAH0049643.1"/>
    </source>
</evidence>
<feature type="region of interest" description="Disordered" evidence="1">
    <location>
        <begin position="820"/>
        <end position="893"/>
    </location>
</feature>
<dbReference type="Proteomes" id="UP000775872">
    <property type="component" value="Unassembled WGS sequence"/>
</dbReference>
<feature type="compositionally biased region" description="Polar residues" evidence="1">
    <location>
        <begin position="549"/>
        <end position="568"/>
    </location>
</feature>
<reference evidence="3" key="1">
    <citation type="submission" date="2019-06" db="EMBL/GenBank/DDBJ databases">
        <authorList>
            <person name="Broberg M."/>
        </authorList>
    </citation>
    <scope>NUCLEOTIDE SEQUENCE [LARGE SCALE GENOMIC DNA]</scope>
</reference>
<feature type="compositionally biased region" description="Low complexity" evidence="1">
    <location>
        <begin position="679"/>
        <end position="705"/>
    </location>
</feature>
<evidence type="ECO:0000256" key="1">
    <source>
        <dbReference type="SAM" id="MobiDB-lite"/>
    </source>
</evidence>
<feature type="compositionally biased region" description="Polar residues" evidence="1">
    <location>
        <begin position="635"/>
        <end position="647"/>
    </location>
</feature>
<comment type="caution">
    <text evidence="2">The sequence shown here is derived from an EMBL/GenBank/DDBJ whole genome shotgun (WGS) entry which is preliminary data.</text>
</comment>
<gene>
    <name evidence="2" type="ORF">CSOL1703_00001601</name>
</gene>
<organism evidence="2 3">
    <name type="scientific">Clonostachys solani</name>
    <dbReference type="NCBI Taxonomy" id="160281"/>
    <lineage>
        <taxon>Eukaryota</taxon>
        <taxon>Fungi</taxon>
        <taxon>Dikarya</taxon>
        <taxon>Ascomycota</taxon>
        <taxon>Pezizomycotina</taxon>
        <taxon>Sordariomycetes</taxon>
        <taxon>Hypocreomycetidae</taxon>
        <taxon>Hypocreales</taxon>
        <taxon>Bionectriaceae</taxon>
        <taxon>Clonostachys</taxon>
    </lineage>
</organism>
<feature type="region of interest" description="Disordered" evidence="1">
    <location>
        <begin position="675"/>
        <end position="705"/>
    </location>
</feature>
<sequence>MLGRKIRPKAEKAKEGLRQLWKKLPTSFTKSEEKAATTPSGSEETTENEVPAVSVVTETVIPKTAAGLRITVTARFELPVDYTNSHTYQTSPEFVGSDKICNALVNRIQHCANELITRHDPDAAQPLLSSPPHIKDARYHLIFQVERDGQPWGQQYFACFQKQPMDAAAARKVIYGTDRIISLFLQRHDPGFHWELPPVVSEEQIPHKTYKPVIGCAQPLDCIPNYSGMPGYTIELSLKTQHRGHARNWAKNIESRQNSPLTLHSGESLMAKVQDTIQRAFEGRETAYDEAHFGCNGLEGTGGCQHYEEDAFGLEVKLRNNIGPEFSHFNFKIQTFQLLFTQDQTVDFDEFVELIEGNVEDLRDEADAGIGSLDDLRVQIQYLSCKDWSMERALAVSLDCSITECRTTIEAVLERVQAGLTKTLQGQGFSAAVTAHKRGHLVLDTFIPGIEPETTAAVQSTNQAQTEAENRLAILKLLRERIGQDITAVCKDTCSLGEVGFMINLKITPGCDEDNLSKYSTTPPVSICLSQRKIVKKARQENLRVDSPEPSTTSENEAQLTSPENEEQLNITQDYDCMEGMVSAKGDASPASTPSLADIDSAQQTDGVATPSSARKPSATDQWGTNPKGARGRTFSKSTRGSSMSDTYTEEPSVIHHSAHLGDATLRLIENLDEEETDVPSTDVPSTDVPSTDVPSTDVPSTVVPSTYEIPREVSSTSDDSATKVLIPEEQKLEIVLQEEIYTRPKSPEETAVQESSEEQLDIVLQEEIYERPKSPEETAVQESSEEQLDIVLQEEIYERPKSPEETLVQESAKEQLEIVLQEEIYERPKSPEETTVQDSAEKQQPDIPVHETQEHETQQLETQRLETQQLEMQEHGTQQLEMQEHGTQQLGTQQLETQQIEMQQLETQQCETQELETQQLETQEHETQEHEMHETQEHETREHEMHETQELEMLEGQTAVSVTPDCSSVSSDGPYTTDAPTQVTTITTITPVVPRKSSKRHGDPNTDRESFRLSQDFGNQLRIFSLSGTLGGLPPACTKIHAEGHIPRSQVSSIFIPSVSE</sequence>
<evidence type="ECO:0008006" key="4">
    <source>
        <dbReference type="Google" id="ProtNLM"/>
    </source>
</evidence>
<feature type="region of interest" description="Disordered" evidence="1">
    <location>
        <begin position="28"/>
        <end position="50"/>
    </location>
</feature>
<feature type="region of interest" description="Disordered" evidence="1">
    <location>
        <begin position="986"/>
        <end position="1012"/>
    </location>
</feature>
<proteinExistence type="predicted"/>
<feature type="compositionally biased region" description="Polar residues" evidence="1">
    <location>
        <begin position="590"/>
        <end position="625"/>
    </location>
</feature>
<protein>
    <recommendedName>
        <fullName evidence="4">Pt repeat family protein</fullName>
    </recommendedName>
</protein>
<feature type="region of interest" description="Disordered" evidence="1">
    <location>
        <begin position="770"/>
        <end position="790"/>
    </location>
</feature>
<dbReference type="OrthoDB" id="5144858at2759"/>
<feature type="region of interest" description="Disordered" evidence="1">
    <location>
        <begin position="583"/>
        <end position="656"/>
    </location>
</feature>
<name>A0A9P0EJ64_9HYPO</name>
<reference evidence="2 3" key="2">
    <citation type="submission" date="2021-10" db="EMBL/GenBank/DDBJ databases">
        <authorList>
            <person name="Piombo E."/>
        </authorList>
    </citation>
    <scope>NUCLEOTIDE SEQUENCE [LARGE SCALE GENOMIC DNA]</scope>
</reference>
<feature type="compositionally biased region" description="Low complexity" evidence="1">
    <location>
        <begin position="860"/>
        <end position="872"/>
    </location>
</feature>
<dbReference type="AlphaFoldDB" id="A0A9P0EJ64"/>
<feature type="compositionally biased region" description="Basic and acidic residues" evidence="1">
    <location>
        <begin position="840"/>
        <end position="859"/>
    </location>
</feature>
<feature type="compositionally biased region" description="Low complexity" evidence="1">
    <location>
        <begin position="986"/>
        <end position="995"/>
    </location>
</feature>
<accession>A0A9P0EJ64</accession>